<dbReference type="OrthoDB" id="7041663at2"/>
<dbReference type="eggNOG" id="COG1595">
    <property type="taxonomic scope" value="Bacteria"/>
</dbReference>
<keyword evidence="4 6" id="KW-0238">DNA-binding</keyword>
<dbReference type="Proteomes" id="UP000077603">
    <property type="component" value="Chromosome"/>
</dbReference>
<dbReference type="PANTHER" id="PTHR43133:SF8">
    <property type="entry name" value="RNA POLYMERASE SIGMA FACTOR HI_1459-RELATED"/>
    <property type="match status" value="1"/>
</dbReference>
<dbReference type="CDD" id="cd06171">
    <property type="entry name" value="Sigma70_r4"/>
    <property type="match status" value="1"/>
</dbReference>
<comment type="similarity">
    <text evidence="1 6">Belongs to the sigma-70 factor family. ECF subfamily.</text>
</comment>
<dbReference type="InterPro" id="IPR013325">
    <property type="entry name" value="RNA_pol_sigma_r2"/>
</dbReference>
<evidence type="ECO:0000256" key="4">
    <source>
        <dbReference type="ARBA" id="ARBA00023125"/>
    </source>
</evidence>
<evidence type="ECO:0000256" key="5">
    <source>
        <dbReference type="ARBA" id="ARBA00023163"/>
    </source>
</evidence>
<dbReference type="PANTHER" id="PTHR43133">
    <property type="entry name" value="RNA POLYMERASE ECF-TYPE SIGMA FACTO"/>
    <property type="match status" value="1"/>
</dbReference>
<dbReference type="STRING" id="588932.DA69_02940"/>
<dbReference type="InterPro" id="IPR013249">
    <property type="entry name" value="RNA_pol_sigma70_r4_t2"/>
</dbReference>
<feature type="domain" description="RNA polymerase sigma factor 70 region 4 type 2" evidence="8">
    <location>
        <begin position="127"/>
        <end position="178"/>
    </location>
</feature>
<accession>A0A172Y3L7</accession>
<dbReference type="InterPro" id="IPR007627">
    <property type="entry name" value="RNA_pol_sigma70_r2"/>
</dbReference>
<evidence type="ECO:0000256" key="3">
    <source>
        <dbReference type="ARBA" id="ARBA00023082"/>
    </source>
</evidence>
<dbReference type="NCBIfam" id="TIGR02937">
    <property type="entry name" value="sigma70-ECF"/>
    <property type="match status" value="1"/>
</dbReference>
<dbReference type="Gene3D" id="1.10.10.10">
    <property type="entry name" value="Winged helix-like DNA-binding domain superfamily/Winged helix DNA-binding domain"/>
    <property type="match status" value="1"/>
</dbReference>
<dbReference type="SUPFAM" id="SSF88946">
    <property type="entry name" value="Sigma2 domain of RNA polymerase sigma factors"/>
    <property type="match status" value="1"/>
</dbReference>
<dbReference type="InterPro" id="IPR014284">
    <property type="entry name" value="RNA_pol_sigma-70_dom"/>
</dbReference>
<dbReference type="SUPFAM" id="SSF88659">
    <property type="entry name" value="Sigma3 and sigma4 domains of RNA polymerase sigma factors"/>
    <property type="match status" value="1"/>
</dbReference>
<evidence type="ECO:0000256" key="1">
    <source>
        <dbReference type="ARBA" id="ARBA00010641"/>
    </source>
</evidence>
<feature type="domain" description="RNA polymerase sigma-70 region 2" evidence="7">
    <location>
        <begin position="28"/>
        <end position="89"/>
    </location>
</feature>
<name>A0A172Y3L7_9CAUL</name>
<evidence type="ECO:0000256" key="2">
    <source>
        <dbReference type="ARBA" id="ARBA00023015"/>
    </source>
</evidence>
<protein>
    <recommendedName>
        <fullName evidence="6">RNA polymerase sigma factor</fullName>
    </recommendedName>
</protein>
<evidence type="ECO:0000313" key="10">
    <source>
        <dbReference type="Proteomes" id="UP000077603"/>
    </source>
</evidence>
<dbReference type="RefSeq" id="WP_025977539.1">
    <property type="nucleotide sequence ID" value="NZ_CP015614.1"/>
</dbReference>
<dbReference type="GO" id="GO:0006352">
    <property type="term" value="P:DNA-templated transcription initiation"/>
    <property type="evidence" value="ECO:0007669"/>
    <property type="project" value="InterPro"/>
</dbReference>
<keyword evidence="2 6" id="KW-0805">Transcription regulation</keyword>
<evidence type="ECO:0000313" key="9">
    <source>
        <dbReference type="EMBL" id="ANF53797.1"/>
    </source>
</evidence>
<dbReference type="InterPro" id="IPR036388">
    <property type="entry name" value="WH-like_DNA-bd_sf"/>
</dbReference>
<dbReference type="GO" id="GO:0003677">
    <property type="term" value="F:DNA binding"/>
    <property type="evidence" value="ECO:0007669"/>
    <property type="project" value="UniProtKB-KW"/>
</dbReference>
<evidence type="ECO:0000256" key="6">
    <source>
        <dbReference type="RuleBase" id="RU000716"/>
    </source>
</evidence>
<dbReference type="InterPro" id="IPR000838">
    <property type="entry name" value="RNA_pol_sigma70_ECF_CS"/>
</dbReference>
<dbReference type="InterPro" id="IPR039425">
    <property type="entry name" value="RNA_pol_sigma-70-like"/>
</dbReference>
<keyword evidence="3 6" id="KW-0731">Sigma factor</keyword>
<reference evidence="9 10" key="1">
    <citation type="journal article" date="2014" name="Genome Announc.">
        <title>Genome Sequence of a Promising Hydrogen-Producing Facultative Anaerobic Bacterium, Brevundimonas naejangsanensis Strain B1.</title>
        <authorList>
            <person name="Su H."/>
            <person name="Zhang T."/>
            <person name="Bao M."/>
            <person name="Jiang Y."/>
            <person name="Wang Y."/>
            <person name="Tan T."/>
        </authorList>
    </citation>
    <scope>NUCLEOTIDE SEQUENCE [LARGE SCALE GENOMIC DNA]</scope>
    <source>
        <strain evidence="9 10">B1</strain>
    </source>
</reference>
<dbReference type="EMBL" id="CP015614">
    <property type="protein sequence ID" value="ANF53797.1"/>
    <property type="molecule type" value="Genomic_DNA"/>
</dbReference>
<keyword evidence="10" id="KW-1185">Reference proteome</keyword>
<dbReference type="Pfam" id="PF08281">
    <property type="entry name" value="Sigma70_r4_2"/>
    <property type="match status" value="1"/>
</dbReference>
<dbReference type="InterPro" id="IPR013324">
    <property type="entry name" value="RNA_pol_sigma_r3/r4-like"/>
</dbReference>
<dbReference type="GO" id="GO:0016987">
    <property type="term" value="F:sigma factor activity"/>
    <property type="evidence" value="ECO:0007669"/>
    <property type="project" value="UniProtKB-KW"/>
</dbReference>
<sequence>MAADDDTDEIRAAQGDRRAFSALMAATSGELYRFVRRYVGDADEAQDLLQETYASAWMAIRRYDPARPFATWLRSIAVNKCRDWGRKRTVRRIVRGVMGLDGPEAMAVGEEAPEPEARLDAGRRMADLDRVLADLPDALKAPLLLAALEGRSHAEIAEVLGVTPKAVETRIARARQKLNLALRG</sequence>
<organism evidence="9 10">
    <name type="scientific">Brevundimonas naejangsanensis</name>
    <dbReference type="NCBI Taxonomy" id="588932"/>
    <lineage>
        <taxon>Bacteria</taxon>
        <taxon>Pseudomonadati</taxon>
        <taxon>Pseudomonadota</taxon>
        <taxon>Alphaproteobacteria</taxon>
        <taxon>Caulobacterales</taxon>
        <taxon>Caulobacteraceae</taxon>
        <taxon>Brevundimonas</taxon>
    </lineage>
</organism>
<dbReference type="KEGG" id="bne:DA69_02940"/>
<keyword evidence="5 6" id="KW-0804">Transcription</keyword>
<dbReference type="Gene3D" id="1.10.1740.10">
    <property type="match status" value="1"/>
</dbReference>
<evidence type="ECO:0000259" key="7">
    <source>
        <dbReference type="Pfam" id="PF04542"/>
    </source>
</evidence>
<gene>
    <name evidence="9" type="ORF">DA69_02940</name>
</gene>
<dbReference type="PROSITE" id="PS01063">
    <property type="entry name" value="SIGMA70_ECF"/>
    <property type="match status" value="1"/>
</dbReference>
<dbReference type="AlphaFoldDB" id="A0A172Y3L7"/>
<evidence type="ECO:0000259" key="8">
    <source>
        <dbReference type="Pfam" id="PF08281"/>
    </source>
</evidence>
<dbReference type="Pfam" id="PF04542">
    <property type="entry name" value="Sigma70_r2"/>
    <property type="match status" value="1"/>
</dbReference>
<proteinExistence type="inferred from homology"/>